<evidence type="ECO:0000259" key="2">
    <source>
        <dbReference type="SMART" id="SM00854"/>
    </source>
</evidence>
<reference evidence="4" key="1">
    <citation type="submission" date="2016-11" db="EMBL/GenBank/DDBJ databases">
        <authorList>
            <person name="Varghese N."/>
            <person name="Submissions S."/>
        </authorList>
    </citation>
    <scope>NUCLEOTIDE SEQUENCE [LARGE SCALE GENOMIC DNA]</scope>
    <source>
        <strain evidence="4">DSM 18095</strain>
    </source>
</reference>
<evidence type="ECO:0000256" key="1">
    <source>
        <dbReference type="ARBA" id="ARBA00005662"/>
    </source>
</evidence>
<organism evidence="3 4">
    <name type="scientific">Tissierella praeacuta DSM 18095</name>
    <dbReference type="NCBI Taxonomy" id="1123404"/>
    <lineage>
        <taxon>Bacteria</taxon>
        <taxon>Bacillati</taxon>
        <taxon>Bacillota</taxon>
        <taxon>Tissierellia</taxon>
        <taxon>Tissierellales</taxon>
        <taxon>Tissierellaceae</taxon>
        <taxon>Tissierella</taxon>
    </lineage>
</organism>
<dbReference type="SUPFAM" id="SSF56300">
    <property type="entry name" value="Metallo-dependent phosphatases"/>
    <property type="match status" value="1"/>
</dbReference>
<dbReference type="CDD" id="cd07381">
    <property type="entry name" value="MPP_CapA"/>
    <property type="match status" value="1"/>
</dbReference>
<keyword evidence="4" id="KW-1185">Reference proteome</keyword>
<dbReference type="InterPro" id="IPR029052">
    <property type="entry name" value="Metallo-depent_PP-like"/>
</dbReference>
<dbReference type="GeneID" id="90996109"/>
<dbReference type="STRING" id="1123404.SAMN02745784_01070"/>
<accession>A0A1M4UGA1</accession>
<gene>
    <name evidence="3" type="ORF">SAMN02745784_01070</name>
</gene>
<protein>
    <submittedName>
        <fullName evidence="3">Poly-gamma-glutamate synthesis protein (Capsule biosynthesis protein)</fullName>
    </submittedName>
</protein>
<evidence type="ECO:0000313" key="4">
    <source>
        <dbReference type="Proteomes" id="UP000184114"/>
    </source>
</evidence>
<proteinExistence type="inferred from homology"/>
<dbReference type="AlphaFoldDB" id="A0A1M4UGA1"/>
<dbReference type="Proteomes" id="UP000184114">
    <property type="component" value="Unassembled WGS sequence"/>
</dbReference>
<evidence type="ECO:0000313" key="3">
    <source>
        <dbReference type="EMBL" id="SHE55746.1"/>
    </source>
</evidence>
<dbReference type="InterPro" id="IPR052169">
    <property type="entry name" value="CW_Biosynth-Accessory"/>
</dbReference>
<dbReference type="EMBL" id="FQTY01000003">
    <property type="protein sequence ID" value="SHE55746.1"/>
    <property type="molecule type" value="Genomic_DNA"/>
</dbReference>
<feature type="domain" description="Capsule synthesis protein CapA" evidence="2">
    <location>
        <begin position="45"/>
        <end position="287"/>
    </location>
</feature>
<dbReference type="SMART" id="SM00854">
    <property type="entry name" value="PGA_cap"/>
    <property type="match status" value="1"/>
</dbReference>
<comment type="similarity">
    <text evidence="1">Belongs to the CapA family.</text>
</comment>
<dbReference type="InterPro" id="IPR019079">
    <property type="entry name" value="Capsule_synth_CapA"/>
</dbReference>
<sequence length="357" mass="40244">MKKGLYLFLALTIIGNVFSIKTEETPKSEMMLMEENEILNEERTTISLVGDIMMDGSVKVQINKNGLEYPWEMVKDYFQKDDITIGNLETSVTTRNTKWADKQFNFKSDPENLRAMKEAGIDIVSLANNHSLDYGRDGFLDTLNHLDKYEIKRVGGGKNKKEAIEGIIVEKNGIKVGILSFSRVVPDVKWYATDKRAGIVGAYDVHIKEVVNRIEEMKKEADILVLSIHWGVELSTSPRKQEIELARRLVDAGADIIMGHHPHVLQGIEVYKGRPIFYSLGNFVFGTKNGLTSNTIIGQVQLIDKDIESIQIIPCKIVGGRPIPIEGSEVKEKIKYMNTISKNFKTSIEDTGIIKIR</sequence>
<dbReference type="Pfam" id="PF09587">
    <property type="entry name" value="PGA_cap"/>
    <property type="match status" value="1"/>
</dbReference>
<dbReference type="PANTHER" id="PTHR33393:SF13">
    <property type="entry name" value="PGA BIOSYNTHESIS PROTEIN CAPA"/>
    <property type="match status" value="1"/>
</dbReference>
<dbReference type="RefSeq" id="WP_072973983.1">
    <property type="nucleotide sequence ID" value="NZ_FQTY01000003.1"/>
</dbReference>
<name>A0A1M4UGA1_9FIRM</name>
<dbReference type="Gene3D" id="3.60.21.10">
    <property type="match status" value="1"/>
</dbReference>
<dbReference type="PANTHER" id="PTHR33393">
    <property type="entry name" value="POLYGLUTAMINE SYNTHESIS ACCESSORY PROTEIN RV0574C-RELATED"/>
    <property type="match status" value="1"/>
</dbReference>